<reference evidence="1 2" key="1">
    <citation type="submission" date="2020-08" db="EMBL/GenBank/DDBJ databases">
        <title>Above-ground endophytic microbial communities from plants in different locations in the United States.</title>
        <authorList>
            <person name="Frank C."/>
        </authorList>
    </citation>
    <scope>NUCLEOTIDE SEQUENCE [LARGE SCALE GENOMIC DNA]</scope>
    <source>
        <strain evidence="1 2">WP4_2_2</strain>
    </source>
</reference>
<proteinExistence type="predicted"/>
<evidence type="ECO:0000313" key="2">
    <source>
        <dbReference type="Proteomes" id="UP000571554"/>
    </source>
</evidence>
<dbReference type="RefSeq" id="WP_183724248.1">
    <property type="nucleotide sequence ID" value="NZ_JACHBW010000006.1"/>
</dbReference>
<keyword evidence="2" id="KW-1185">Reference proteome</keyword>
<evidence type="ECO:0000313" key="1">
    <source>
        <dbReference type="EMBL" id="MBB6102701.1"/>
    </source>
</evidence>
<gene>
    <name evidence="1" type="ORF">F4827_002553</name>
</gene>
<organism evidence="1 2">
    <name type="scientific">Paraburkholderia bannensis</name>
    <dbReference type="NCBI Taxonomy" id="765414"/>
    <lineage>
        <taxon>Bacteria</taxon>
        <taxon>Pseudomonadati</taxon>
        <taxon>Pseudomonadota</taxon>
        <taxon>Betaproteobacteria</taxon>
        <taxon>Burkholderiales</taxon>
        <taxon>Burkholderiaceae</taxon>
        <taxon>Paraburkholderia</taxon>
    </lineage>
</organism>
<dbReference type="EMBL" id="JACHBW010000006">
    <property type="protein sequence ID" value="MBB6102701.1"/>
    <property type="molecule type" value="Genomic_DNA"/>
</dbReference>
<protein>
    <submittedName>
        <fullName evidence="1">Uncharacterized protein</fullName>
    </submittedName>
</protein>
<name>A0A7W9WSX9_9BURK</name>
<dbReference type="Proteomes" id="UP000571554">
    <property type="component" value="Unassembled WGS sequence"/>
</dbReference>
<dbReference type="AlphaFoldDB" id="A0A7W9WSX9"/>
<sequence>MSETIFGEVMSDERAKLHHEIALLAICLRASELRIAVMIATGDQGSGRSTRAALEKNIESNREALDALIDEYLEKGRKGEL</sequence>
<comment type="caution">
    <text evidence="1">The sequence shown here is derived from an EMBL/GenBank/DDBJ whole genome shotgun (WGS) entry which is preliminary data.</text>
</comment>
<accession>A0A7W9WSX9</accession>